<evidence type="ECO:0000256" key="1">
    <source>
        <dbReference type="SAM" id="MobiDB-lite"/>
    </source>
</evidence>
<protein>
    <submittedName>
        <fullName evidence="2">Uncharacterized protein</fullName>
    </submittedName>
</protein>
<proteinExistence type="predicted"/>
<feature type="region of interest" description="Disordered" evidence="1">
    <location>
        <begin position="158"/>
        <end position="182"/>
    </location>
</feature>
<dbReference type="Proteomes" id="UP000663845">
    <property type="component" value="Unassembled WGS sequence"/>
</dbReference>
<accession>A0A815BSV4</accession>
<reference evidence="2" key="1">
    <citation type="submission" date="2021-02" db="EMBL/GenBank/DDBJ databases">
        <authorList>
            <person name="Nowell W R."/>
        </authorList>
    </citation>
    <scope>NUCLEOTIDE SEQUENCE</scope>
</reference>
<evidence type="ECO:0000313" key="3">
    <source>
        <dbReference type="Proteomes" id="UP000663845"/>
    </source>
</evidence>
<dbReference type="EMBL" id="CAJNOG010000504">
    <property type="protein sequence ID" value="CAF1274179.1"/>
    <property type="molecule type" value="Genomic_DNA"/>
</dbReference>
<feature type="compositionally biased region" description="Low complexity" evidence="1">
    <location>
        <begin position="172"/>
        <end position="182"/>
    </location>
</feature>
<dbReference type="GO" id="GO:0005829">
    <property type="term" value="C:cytosol"/>
    <property type="evidence" value="ECO:0007669"/>
    <property type="project" value="TreeGrafter"/>
</dbReference>
<name>A0A815BSV4_9BILA</name>
<sequence length="223" mass="25745">MTGTEKRNWKDYTLILPSICHCYVGQLAIDTLINTLHMKSVRVLNWTCVEPVIAYDPYENTNKENFAFGIEVYEETNLKLLVIQQRGPKILYRVGLALVHLFIKTVKNESSGSIRNMADFCQQIPISIDQLLRAAFHIRNLKRSTIEQLVDHEEKLLHSTRHSSRPDELDQSNNLNNININSNNNLNNNGNINNHQSIFITPQHLTRIPKTSVLDHQQVFFLD</sequence>
<dbReference type="Gene3D" id="3.40.50.10900">
    <property type="entry name" value="PAC-like subunit"/>
    <property type="match status" value="1"/>
</dbReference>
<dbReference type="InterPro" id="IPR016562">
    <property type="entry name" value="Proteasome_assmbl_chp_2_euk"/>
</dbReference>
<organism evidence="2 3">
    <name type="scientific">Adineta steineri</name>
    <dbReference type="NCBI Taxonomy" id="433720"/>
    <lineage>
        <taxon>Eukaryota</taxon>
        <taxon>Metazoa</taxon>
        <taxon>Spiralia</taxon>
        <taxon>Gnathifera</taxon>
        <taxon>Rotifera</taxon>
        <taxon>Eurotatoria</taxon>
        <taxon>Bdelloidea</taxon>
        <taxon>Adinetida</taxon>
        <taxon>Adinetidae</taxon>
        <taxon>Adineta</taxon>
    </lineage>
</organism>
<dbReference type="InterPro" id="IPR038389">
    <property type="entry name" value="PSMG2_sf"/>
</dbReference>
<gene>
    <name evidence="2" type="ORF">JYZ213_LOCUS30866</name>
</gene>
<evidence type="ECO:0000313" key="2">
    <source>
        <dbReference type="EMBL" id="CAF1274179.1"/>
    </source>
</evidence>
<dbReference type="PANTHER" id="PTHR12970:SF1">
    <property type="entry name" value="PROTEASOME ASSEMBLY CHAPERONE 2"/>
    <property type="match status" value="1"/>
</dbReference>
<dbReference type="GO" id="GO:0043248">
    <property type="term" value="P:proteasome assembly"/>
    <property type="evidence" value="ECO:0007669"/>
    <property type="project" value="TreeGrafter"/>
</dbReference>
<dbReference type="PANTHER" id="PTHR12970">
    <property type="entry name" value="PROTEASOME ASSEMBLY CHAPERONE 2"/>
    <property type="match status" value="1"/>
</dbReference>
<dbReference type="GO" id="GO:0005634">
    <property type="term" value="C:nucleus"/>
    <property type="evidence" value="ECO:0007669"/>
    <property type="project" value="TreeGrafter"/>
</dbReference>
<dbReference type="AlphaFoldDB" id="A0A815BSV4"/>
<comment type="caution">
    <text evidence="2">The sequence shown here is derived from an EMBL/GenBank/DDBJ whole genome shotgun (WGS) entry which is preliminary data.</text>
</comment>